<feature type="compositionally biased region" description="Basic and acidic residues" evidence="1">
    <location>
        <begin position="132"/>
        <end position="149"/>
    </location>
</feature>
<dbReference type="InterPro" id="IPR010982">
    <property type="entry name" value="Lambda_DNA-bd_dom_sf"/>
</dbReference>
<dbReference type="Proteomes" id="UP000030013">
    <property type="component" value="Unassembled WGS sequence"/>
</dbReference>
<feature type="region of interest" description="Disordered" evidence="1">
    <location>
        <begin position="130"/>
        <end position="158"/>
    </location>
</feature>
<accession>A0A0A0JXR3</accession>
<proteinExistence type="predicted"/>
<dbReference type="EMBL" id="AVPL01000017">
    <property type="protein sequence ID" value="KGN41489.1"/>
    <property type="molecule type" value="Genomic_DNA"/>
</dbReference>
<protein>
    <recommendedName>
        <fullName evidence="2">HTH cro/C1-type domain-containing protein</fullName>
    </recommendedName>
</protein>
<dbReference type="OrthoDB" id="3403264at2"/>
<dbReference type="Gene3D" id="1.10.260.40">
    <property type="entry name" value="lambda repressor-like DNA-binding domains"/>
    <property type="match status" value="1"/>
</dbReference>
<organism evidence="3 4">
    <name type="scientific">Knoellia aerolata DSM 18566</name>
    <dbReference type="NCBI Taxonomy" id="1385519"/>
    <lineage>
        <taxon>Bacteria</taxon>
        <taxon>Bacillati</taxon>
        <taxon>Actinomycetota</taxon>
        <taxon>Actinomycetes</taxon>
        <taxon>Micrococcales</taxon>
        <taxon>Intrasporangiaceae</taxon>
        <taxon>Knoellia</taxon>
    </lineage>
</organism>
<evidence type="ECO:0000256" key="1">
    <source>
        <dbReference type="SAM" id="MobiDB-lite"/>
    </source>
</evidence>
<evidence type="ECO:0000313" key="4">
    <source>
        <dbReference type="Proteomes" id="UP000030013"/>
    </source>
</evidence>
<dbReference type="SMART" id="SM00530">
    <property type="entry name" value="HTH_XRE"/>
    <property type="match status" value="1"/>
</dbReference>
<dbReference type="SUPFAM" id="SSF47413">
    <property type="entry name" value="lambda repressor-like DNA-binding domains"/>
    <property type="match status" value="1"/>
</dbReference>
<reference evidence="3 4" key="1">
    <citation type="submission" date="2013-08" db="EMBL/GenBank/DDBJ databases">
        <title>The genome sequence of Knoellia aerolata.</title>
        <authorList>
            <person name="Zhu W."/>
            <person name="Wang G."/>
        </authorList>
    </citation>
    <scope>NUCLEOTIDE SEQUENCE [LARGE SCALE GENOMIC DNA]</scope>
    <source>
        <strain evidence="3 4">DSM 18566</strain>
    </source>
</reference>
<dbReference type="Pfam" id="PF13560">
    <property type="entry name" value="HTH_31"/>
    <property type="match status" value="1"/>
</dbReference>
<gene>
    <name evidence="3" type="ORF">N801_07125</name>
</gene>
<dbReference type="CDD" id="cd00093">
    <property type="entry name" value="HTH_XRE"/>
    <property type="match status" value="1"/>
</dbReference>
<dbReference type="PROSITE" id="PS50943">
    <property type="entry name" value="HTH_CROC1"/>
    <property type="match status" value="1"/>
</dbReference>
<comment type="caution">
    <text evidence="3">The sequence shown here is derived from an EMBL/GenBank/DDBJ whole genome shotgun (WGS) entry which is preliminary data.</text>
</comment>
<sequence>MDGEAVGAMMRLGRRRLGLSQRALADALCWDRAKVGRWESGRVPDGFDEVVSVARMLGFEMVLRDLEPDRWAAWDEPAEHVLDRGDRRFPAHLELCAENAGSTWNWTRHRGEPSPNASLTSFRRQTVVEGLAEMRRAHDGDAREGRGGDEGPETPEPS</sequence>
<evidence type="ECO:0000259" key="2">
    <source>
        <dbReference type="PROSITE" id="PS50943"/>
    </source>
</evidence>
<dbReference type="GO" id="GO:0003677">
    <property type="term" value="F:DNA binding"/>
    <property type="evidence" value="ECO:0007669"/>
    <property type="project" value="InterPro"/>
</dbReference>
<dbReference type="InterPro" id="IPR001387">
    <property type="entry name" value="Cro/C1-type_HTH"/>
</dbReference>
<evidence type="ECO:0000313" key="3">
    <source>
        <dbReference type="EMBL" id="KGN41489.1"/>
    </source>
</evidence>
<feature type="domain" description="HTH cro/C1-type" evidence="2">
    <location>
        <begin position="10"/>
        <end position="64"/>
    </location>
</feature>
<name>A0A0A0JXR3_9MICO</name>
<keyword evidence="4" id="KW-1185">Reference proteome</keyword>
<dbReference type="AlphaFoldDB" id="A0A0A0JXR3"/>